<dbReference type="Proteomes" id="UP000054783">
    <property type="component" value="Unassembled WGS sequence"/>
</dbReference>
<keyword evidence="2" id="KW-1185">Reference proteome</keyword>
<sequence length="108" mass="12655">MNTTKRQHCGWHFRYRHPDIAGNCLARVFTDNTNPLKIKKEQNWTVPGKASLFIDRIHPMQGEQTTNALRAVNIAKASEETGNRFTRRYQETRDTILYYPQATPYAMR</sequence>
<accession>A0A0V0Z4A3</accession>
<evidence type="ECO:0000313" key="2">
    <source>
        <dbReference type="Proteomes" id="UP000054783"/>
    </source>
</evidence>
<dbReference type="AlphaFoldDB" id="A0A0V0Z4A3"/>
<dbReference type="EMBL" id="JYDQ01000519">
    <property type="protein sequence ID" value="KRY07230.1"/>
    <property type="molecule type" value="Genomic_DNA"/>
</dbReference>
<organism evidence="1 2">
    <name type="scientific">Trichinella patagoniensis</name>
    <dbReference type="NCBI Taxonomy" id="990121"/>
    <lineage>
        <taxon>Eukaryota</taxon>
        <taxon>Metazoa</taxon>
        <taxon>Ecdysozoa</taxon>
        <taxon>Nematoda</taxon>
        <taxon>Enoplea</taxon>
        <taxon>Dorylaimia</taxon>
        <taxon>Trichinellida</taxon>
        <taxon>Trichinellidae</taxon>
        <taxon>Trichinella</taxon>
    </lineage>
</organism>
<proteinExistence type="predicted"/>
<evidence type="ECO:0000313" key="1">
    <source>
        <dbReference type="EMBL" id="KRY07230.1"/>
    </source>
</evidence>
<name>A0A0V0Z4A3_9BILA</name>
<reference evidence="1 2" key="1">
    <citation type="submission" date="2015-01" db="EMBL/GenBank/DDBJ databases">
        <title>Evolution of Trichinella species and genotypes.</title>
        <authorList>
            <person name="Korhonen P.K."/>
            <person name="Edoardo P."/>
            <person name="Giuseppe L.R."/>
            <person name="Gasser R.B."/>
        </authorList>
    </citation>
    <scope>NUCLEOTIDE SEQUENCE [LARGE SCALE GENOMIC DNA]</scope>
    <source>
        <strain evidence="1">ISS2496</strain>
    </source>
</reference>
<protein>
    <submittedName>
        <fullName evidence="1">Uncharacterized protein</fullName>
    </submittedName>
</protein>
<comment type="caution">
    <text evidence="1">The sequence shown here is derived from an EMBL/GenBank/DDBJ whole genome shotgun (WGS) entry which is preliminary data.</text>
</comment>
<gene>
    <name evidence="1" type="ORF">T12_13651</name>
</gene>